<dbReference type="PANTHER" id="PTHR43364">
    <property type="entry name" value="NADH-SPECIFIC METHYLGLYOXAL REDUCTASE-RELATED"/>
    <property type="match status" value="1"/>
</dbReference>
<evidence type="ECO:0000259" key="2">
    <source>
        <dbReference type="Pfam" id="PF00248"/>
    </source>
</evidence>
<evidence type="ECO:0000313" key="3">
    <source>
        <dbReference type="EMBL" id="KAH3670311.1"/>
    </source>
</evidence>
<keyword evidence="1" id="KW-0560">Oxidoreductase</keyword>
<reference evidence="3" key="2">
    <citation type="submission" date="2021-01" db="EMBL/GenBank/DDBJ databases">
        <authorList>
            <person name="Schikora-Tamarit M.A."/>
        </authorList>
    </citation>
    <scope>NUCLEOTIDE SEQUENCE</scope>
    <source>
        <strain evidence="3">CBS6341</strain>
    </source>
</reference>
<organism evidence="3 4">
    <name type="scientific">Wickerhamomyces mucosus</name>
    <dbReference type="NCBI Taxonomy" id="1378264"/>
    <lineage>
        <taxon>Eukaryota</taxon>
        <taxon>Fungi</taxon>
        <taxon>Dikarya</taxon>
        <taxon>Ascomycota</taxon>
        <taxon>Saccharomycotina</taxon>
        <taxon>Saccharomycetes</taxon>
        <taxon>Phaffomycetales</taxon>
        <taxon>Wickerhamomycetaceae</taxon>
        <taxon>Wickerhamomyces</taxon>
    </lineage>
</organism>
<proteinExistence type="predicted"/>
<reference evidence="3" key="1">
    <citation type="journal article" date="2021" name="Open Biol.">
        <title>Shared evolutionary footprints suggest mitochondrial oxidative damage underlies multiple complex I losses in fungi.</title>
        <authorList>
            <person name="Schikora-Tamarit M.A."/>
            <person name="Marcet-Houben M."/>
            <person name="Nosek J."/>
            <person name="Gabaldon T."/>
        </authorList>
    </citation>
    <scope>NUCLEOTIDE SEQUENCE</scope>
    <source>
        <strain evidence="3">CBS6341</strain>
    </source>
</reference>
<dbReference type="GO" id="GO:0005829">
    <property type="term" value="C:cytosol"/>
    <property type="evidence" value="ECO:0007669"/>
    <property type="project" value="UniProtKB-ARBA"/>
</dbReference>
<dbReference type="InterPro" id="IPR036812">
    <property type="entry name" value="NAD(P)_OxRdtase_dom_sf"/>
</dbReference>
<dbReference type="CDD" id="cd19079">
    <property type="entry name" value="AKR_EcYajO-like"/>
    <property type="match status" value="1"/>
</dbReference>
<dbReference type="PANTHER" id="PTHR43364:SF15">
    <property type="entry name" value="ARYL-ALCOHOL DEHYDROGENASE AAD16-RELATED"/>
    <property type="match status" value="1"/>
</dbReference>
<dbReference type="InterPro" id="IPR050523">
    <property type="entry name" value="AKR_Detox_Biosynth"/>
</dbReference>
<accession>A0A9P8T9S0</accession>
<dbReference type="SUPFAM" id="SSF51430">
    <property type="entry name" value="NAD(P)-linked oxidoreductase"/>
    <property type="match status" value="1"/>
</dbReference>
<sequence>MTEKKIEWTRLGNSGLKISKIIIGFMSFGEKSWAEWVQEDQEKIFEILKVAYDHGLRTYDTADFYSNGYSEIILGEFLKKYNIKRDKVVILTKGFLPIDEEDAKYVKNGSINSNCWNDSRDFRKHIFDAIEGSVSRLGTYIDVYQIHRLDDTPKEEIMKALNDVVDKGLTRYIGASSMRAVDFAELQFTAEKNGWHKFISMQNYYNLLYREEEREMIHYCKKTNVGLLPWSPQARGLLARPSKQSTDRIKSDPTFKSLGLDNLTEIDQEMIKRVEDIAVKRNNSMSNIATAWVLSKGTTPIIGFNSVDRVLEAVAASKITLTEKELLYLEELYIPQKVVGF</sequence>
<dbReference type="Pfam" id="PF00248">
    <property type="entry name" value="Aldo_ket_red"/>
    <property type="match status" value="1"/>
</dbReference>
<dbReference type="Gene3D" id="3.20.20.100">
    <property type="entry name" value="NADP-dependent oxidoreductase domain"/>
    <property type="match status" value="1"/>
</dbReference>
<feature type="domain" description="NADP-dependent oxidoreductase" evidence="2">
    <location>
        <begin position="20"/>
        <end position="333"/>
    </location>
</feature>
<comment type="caution">
    <text evidence="3">The sequence shown here is derived from an EMBL/GenBank/DDBJ whole genome shotgun (WGS) entry which is preliminary data.</text>
</comment>
<dbReference type="AlphaFoldDB" id="A0A9P8T9S0"/>
<keyword evidence="4" id="KW-1185">Reference proteome</keyword>
<evidence type="ECO:0000313" key="4">
    <source>
        <dbReference type="Proteomes" id="UP000769528"/>
    </source>
</evidence>
<dbReference type="FunFam" id="3.20.20.100:FF:000004">
    <property type="entry name" value="Oxidoreductase, aldo/keto reductase"/>
    <property type="match status" value="1"/>
</dbReference>
<dbReference type="Proteomes" id="UP000769528">
    <property type="component" value="Unassembled WGS sequence"/>
</dbReference>
<dbReference type="EMBL" id="JAEUBF010001304">
    <property type="protein sequence ID" value="KAH3670311.1"/>
    <property type="molecule type" value="Genomic_DNA"/>
</dbReference>
<dbReference type="OrthoDB" id="48988at2759"/>
<evidence type="ECO:0000256" key="1">
    <source>
        <dbReference type="ARBA" id="ARBA00023002"/>
    </source>
</evidence>
<name>A0A9P8T9S0_9ASCO</name>
<dbReference type="GO" id="GO:0016491">
    <property type="term" value="F:oxidoreductase activity"/>
    <property type="evidence" value="ECO:0007669"/>
    <property type="project" value="UniProtKB-KW"/>
</dbReference>
<gene>
    <name evidence="3" type="ORF">WICMUC_004880</name>
</gene>
<dbReference type="InterPro" id="IPR023210">
    <property type="entry name" value="NADP_OxRdtase_dom"/>
</dbReference>
<protein>
    <recommendedName>
        <fullName evidence="2">NADP-dependent oxidoreductase domain-containing protein</fullName>
    </recommendedName>
</protein>